<name>A0AAD1X812_EUPCR</name>
<keyword evidence="2" id="KW-1185">Reference proteome</keyword>
<comment type="caution">
    <text evidence="1">The sequence shown here is derived from an EMBL/GenBank/DDBJ whole genome shotgun (WGS) entry which is preliminary data.</text>
</comment>
<accession>A0AAD1X812</accession>
<organism evidence="1 2">
    <name type="scientific">Euplotes crassus</name>
    <dbReference type="NCBI Taxonomy" id="5936"/>
    <lineage>
        <taxon>Eukaryota</taxon>
        <taxon>Sar</taxon>
        <taxon>Alveolata</taxon>
        <taxon>Ciliophora</taxon>
        <taxon>Intramacronucleata</taxon>
        <taxon>Spirotrichea</taxon>
        <taxon>Hypotrichia</taxon>
        <taxon>Euplotida</taxon>
        <taxon>Euplotidae</taxon>
        <taxon>Moneuplotes</taxon>
    </lineage>
</organism>
<reference evidence="1" key="1">
    <citation type="submission" date="2023-07" db="EMBL/GenBank/DDBJ databases">
        <authorList>
            <consortium name="AG Swart"/>
            <person name="Singh M."/>
            <person name="Singh A."/>
            <person name="Seah K."/>
            <person name="Emmerich C."/>
        </authorList>
    </citation>
    <scope>NUCLEOTIDE SEQUENCE</scope>
    <source>
        <strain evidence="1">DP1</strain>
    </source>
</reference>
<sequence length="630" mass="73617">MNSQDREIGTPINGSLKLIHRSHHDLDEDKNGVFPCLCLTCSRQTLKSFGNVKISRELKEYKINARHKIRHKALSFIKQQRVDFLWLIQHLFSPHHKVRNCHIRLPDTVFFRKGKIVLRVKSDANDFLHPIRNPKKLKTTEIRSNFPTITRERRKRNQVGSTLDMMEEEEEESRAVTSTIKTNKIDVSSISFSKGEAYKEFNLPQGKTLHGNFYRDIAIIQYYNQEGAYNNIQKEEKQPFISKIYKPVSENEFLRVMTRRPNDDYWKKIEFIQTCVKAKKGIGENIKIDFYSRISKEYPMNHIVYNFRKFKADQWLMKHNPKEYCRKQVIKMCYYISKLYNYEILRMQCTFLADDDGLIWFSKVENCFVRVKPGCQENSSIFDMPQKDSDSKRESSFTPQFHFNYIHGELQQLEEKERKTTEKRIHSLSTNMLSQFEQFKKESTVMDYLEEKNDYKAANEAIKELYPDRNFTLKDVLANDSYSSKNLNSFSFGEGNPPKTSKVLSKSMMEASSKLSHSKSKERSVITDFGIRPDPNMKKSTSLAQITGNKSELLNLLPDLGANNHYKSIDDPKAKYANPLGLRRLGVYKHRFSISSKSRATGPTSRMSYLQSNSMASDRTARFALSIPYE</sequence>
<dbReference type="AlphaFoldDB" id="A0AAD1X812"/>
<evidence type="ECO:0000313" key="1">
    <source>
        <dbReference type="EMBL" id="CAI2362192.1"/>
    </source>
</evidence>
<dbReference type="Proteomes" id="UP001295684">
    <property type="component" value="Unassembled WGS sequence"/>
</dbReference>
<evidence type="ECO:0000313" key="2">
    <source>
        <dbReference type="Proteomes" id="UP001295684"/>
    </source>
</evidence>
<proteinExistence type="predicted"/>
<dbReference type="EMBL" id="CAMPGE010003358">
    <property type="protein sequence ID" value="CAI2362192.1"/>
    <property type="molecule type" value="Genomic_DNA"/>
</dbReference>
<protein>
    <submittedName>
        <fullName evidence="1">Uncharacterized protein</fullName>
    </submittedName>
</protein>
<gene>
    <name evidence="1" type="ORF">ECRASSUSDP1_LOCUS3514</name>
</gene>